<dbReference type="Pfam" id="PF00072">
    <property type="entry name" value="Response_reg"/>
    <property type="match status" value="1"/>
</dbReference>
<proteinExistence type="predicted"/>
<feature type="DNA-binding region" description="OmpR/PhoB-type" evidence="9">
    <location>
        <begin position="123"/>
        <end position="219"/>
    </location>
</feature>
<dbReference type="SMART" id="SM00448">
    <property type="entry name" value="REC"/>
    <property type="match status" value="1"/>
</dbReference>
<evidence type="ECO:0000256" key="5">
    <source>
        <dbReference type="ARBA" id="ARBA00023125"/>
    </source>
</evidence>
<keyword evidence="3" id="KW-0902">Two-component regulatory system</keyword>
<dbReference type="PROSITE" id="PS50110">
    <property type="entry name" value="RESPONSE_REGULATORY"/>
    <property type="match status" value="1"/>
</dbReference>
<dbReference type="Pfam" id="PF00486">
    <property type="entry name" value="Trans_reg_C"/>
    <property type="match status" value="1"/>
</dbReference>
<dbReference type="RefSeq" id="WP_016206071.1">
    <property type="nucleotide sequence ID" value="NZ_ASRV01000033.1"/>
</dbReference>
<comment type="caution">
    <text evidence="12">The sequence shown here is derived from an EMBL/GenBank/DDBJ whole genome shotgun (WGS) entry which is preliminary data.</text>
</comment>
<keyword evidence="6" id="KW-0804">Transcription</keyword>
<organism evidence="12 13">
    <name type="scientific">Clostridium sartagoforme AAU1</name>
    <dbReference type="NCBI Taxonomy" id="1202534"/>
    <lineage>
        <taxon>Bacteria</taxon>
        <taxon>Bacillati</taxon>
        <taxon>Bacillota</taxon>
        <taxon>Clostridia</taxon>
        <taxon>Eubacteriales</taxon>
        <taxon>Clostridiaceae</taxon>
        <taxon>Clostridium</taxon>
    </lineage>
</organism>
<dbReference type="SMART" id="SM00862">
    <property type="entry name" value="Trans_reg_C"/>
    <property type="match status" value="1"/>
</dbReference>
<evidence type="ECO:0000313" key="13">
    <source>
        <dbReference type="Proteomes" id="UP000013988"/>
    </source>
</evidence>
<gene>
    <name evidence="12" type="ORF">A500_02936</name>
</gene>
<keyword evidence="4" id="KW-0805">Transcription regulation</keyword>
<dbReference type="GO" id="GO:0000156">
    <property type="term" value="F:phosphorelay response regulator activity"/>
    <property type="evidence" value="ECO:0007669"/>
    <property type="project" value="TreeGrafter"/>
</dbReference>
<keyword evidence="2 8" id="KW-0597">Phosphoprotein</keyword>
<evidence type="ECO:0000256" key="1">
    <source>
        <dbReference type="ARBA" id="ARBA00018672"/>
    </source>
</evidence>
<dbReference type="OrthoDB" id="9790442at2"/>
<dbReference type="CDD" id="cd00383">
    <property type="entry name" value="trans_reg_C"/>
    <property type="match status" value="1"/>
</dbReference>
<name>R9CKM3_9CLOT</name>
<dbReference type="GO" id="GO:0006355">
    <property type="term" value="P:regulation of DNA-templated transcription"/>
    <property type="evidence" value="ECO:0007669"/>
    <property type="project" value="InterPro"/>
</dbReference>
<dbReference type="SUPFAM" id="SSF52172">
    <property type="entry name" value="CheY-like"/>
    <property type="match status" value="1"/>
</dbReference>
<dbReference type="CDD" id="cd17574">
    <property type="entry name" value="REC_OmpR"/>
    <property type="match status" value="1"/>
</dbReference>
<dbReference type="Gene3D" id="1.10.10.10">
    <property type="entry name" value="Winged helix-like DNA-binding domain superfamily/Winged helix DNA-binding domain"/>
    <property type="match status" value="1"/>
</dbReference>
<evidence type="ECO:0000256" key="8">
    <source>
        <dbReference type="PROSITE-ProRule" id="PRU00169"/>
    </source>
</evidence>
<dbReference type="GO" id="GO:0005829">
    <property type="term" value="C:cytosol"/>
    <property type="evidence" value="ECO:0007669"/>
    <property type="project" value="TreeGrafter"/>
</dbReference>
<evidence type="ECO:0000313" key="12">
    <source>
        <dbReference type="EMBL" id="EOR27736.1"/>
    </source>
</evidence>
<evidence type="ECO:0000259" key="10">
    <source>
        <dbReference type="PROSITE" id="PS50110"/>
    </source>
</evidence>
<evidence type="ECO:0000259" key="11">
    <source>
        <dbReference type="PROSITE" id="PS51755"/>
    </source>
</evidence>
<dbReference type="PANTHER" id="PTHR48111">
    <property type="entry name" value="REGULATOR OF RPOS"/>
    <property type="match status" value="1"/>
</dbReference>
<comment type="function">
    <text evidence="7">May play the central regulatory role in sporulation. It may be an element of the effector pathway responsible for the activation of sporulation genes in response to nutritional stress. Spo0A may act in concert with spo0H (a sigma factor) to control the expression of some genes that are critical to the sporulation process.</text>
</comment>
<reference evidence="12 13" key="1">
    <citation type="submission" date="2013-03" db="EMBL/GenBank/DDBJ databases">
        <title>Whole genome shotgun sequencing of Clostridium sartagoforme AAU1.</title>
        <authorList>
            <person name="Joshi C.G."/>
            <person name="Duggirala S.M."/>
            <person name="Nathani N.M."/>
            <person name="Bhatt V.D."/>
            <person name="Patel A.K."/>
            <person name="Pandya P.R."/>
            <person name="KaPatel J.A."/>
        </authorList>
    </citation>
    <scope>NUCLEOTIDE SEQUENCE [LARGE SCALE GENOMIC DNA]</scope>
    <source>
        <strain evidence="12 13">AAU1</strain>
    </source>
</reference>
<keyword evidence="13" id="KW-1185">Reference proteome</keyword>
<dbReference type="InterPro" id="IPR039420">
    <property type="entry name" value="WalR-like"/>
</dbReference>
<dbReference type="PANTHER" id="PTHR48111:SF21">
    <property type="entry name" value="DNA-BINDING DUAL MASTER TRANSCRIPTIONAL REGULATOR RPAA"/>
    <property type="match status" value="1"/>
</dbReference>
<dbReference type="PATRIC" id="fig|1202534.3.peg.583"/>
<feature type="domain" description="OmpR/PhoB-type" evidence="11">
    <location>
        <begin position="123"/>
        <end position="219"/>
    </location>
</feature>
<dbReference type="InterPro" id="IPR036388">
    <property type="entry name" value="WH-like_DNA-bd_sf"/>
</dbReference>
<evidence type="ECO:0000256" key="3">
    <source>
        <dbReference type="ARBA" id="ARBA00023012"/>
    </source>
</evidence>
<feature type="modified residue" description="4-aspartylphosphate" evidence="8">
    <location>
        <position position="52"/>
    </location>
</feature>
<evidence type="ECO:0000256" key="9">
    <source>
        <dbReference type="PROSITE-ProRule" id="PRU01091"/>
    </source>
</evidence>
<dbReference type="Proteomes" id="UP000013988">
    <property type="component" value="Unassembled WGS sequence"/>
</dbReference>
<protein>
    <recommendedName>
        <fullName evidence="1">Stage 0 sporulation protein A homolog</fullName>
    </recommendedName>
</protein>
<evidence type="ECO:0000256" key="7">
    <source>
        <dbReference type="ARBA" id="ARBA00024867"/>
    </source>
</evidence>
<dbReference type="InterPro" id="IPR001789">
    <property type="entry name" value="Sig_transdc_resp-reg_receiver"/>
</dbReference>
<dbReference type="InterPro" id="IPR011006">
    <property type="entry name" value="CheY-like_superfamily"/>
</dbReference>
<feature type="domain" description="Response regulatory" evidence="10">
    <location>
        <begin position="3"/>
        <end position="117"/>
    </location>
</feature>
<dbReference type="EMBL" id="ASRV01000033">
    <property type="protein sequence ID" value="EOR27736.1"/>
    <property type="molecule type" value="Genomic_DNA"/>
</dbReference>
<evidence type="ECO:0000256" key="4">
    <source>
        <dbReference type="ARBA" id="ARBA00023015"/>
    </source>
</evidence>
<evidence type="ECO:0000256" key="6">
    <source>
        <dbReference type="ARBA" id="ARBA00023163"/>
    </source>
</evidence>
<keyword evidence="5 9" id="KW-0238">DNA-binding</keyword>
<dbReference type="InterPro" id="IPR001867">
    <property type="entry name" value="OmpR/PhoB-type_DNA-bd"/>
</dbReference>
<dbReference type="PROSITE" id="PS51755">
    <property type="entry name" value="OMPR_PHOB"/>
    <property type="match status" value="1"/>
</dbReference>
<dbReference type="GO" id="GO:0032993">
    <property type="term" value="C:protein-DNA complex"/>
    <property type="evidence" value="ECO:0007669"/>
    <property type="project" value="TreeGrafter"/>
</dbReference>
<sequence>MIKILFLEDEPNILEVTTEYMKMQGYEVTCVNNGQDALEILKNEDFNLAILDIMVPKVNGLEVLEYINKSKRNMATIMLTALGDEQTQLKAFNLKTDDYVIKPFSPLLLLKRIEAVLRRSLTEGKFDNDDTEFYIDDNTYQAYYKSESLNLTLSEFLLLQTLMKEPNRVFNREQLIMRIFNEDYISNDRIIDAHVKNLRKKLPHNYIKTVIGVGYQFNKEDI</sequence>
<accession>R9CKM3</accession>
<dbReference type="Gene3D" id="3.40.50.2300">
    <property type="match status" value="1"/>
</dbReference>
<dbReference type="AlphaFoldDB" id="R9CKM3"/>
<dbReference type="GO" id="GO:0000976">
    <property type="term" value="F:transcription cis-regulatory region binding"/>
    <property type="evidence" value="ECO:0007669"/>
    <property type="project" value="TreeGrafter"/>
</dbReference>
<evidence type="ECO:0000256" key="2">
    <source>
        <dbReference type="ARBA" id="ARBA00022553"/>
    </source>
</evidence>